<evidence type="ECO:0000313" key="2">
    <source>
        <dbReference type="Proteomes" id="UP000556329"/>
    </source>
</evidence>
<keyword evidence="2" id="KW-1185">Reference proteome</keyword>
<dbReference type="Proteomes" id="UP000556329">
    <property type="component" value="Unassembled WGS sequence"/>
</dbReference>
<reference evidence="1 2" key="1">
    <citation type="submission" date="2020-08" db="EMBL/GenBank/DDBJ databases">
        <title>Genomic Encyclopedia of Type Strains, Phase IV (KMG-IV): sequencing the most valuable type-strain genomes for metagenomic binning, comparative biology and taxonomic classification.</title>
        <authorList>
            <person name="Goeker M."/>
        </authorList>
    </citation>
    <scope>NUCLEOTIDE SEQUENCE [LARGE SCALE GENOMIC DNA]</scope>
    <source>
        <strain evidence="1 2">DSM 100039</strain>
    </source>
</reference>
<name>A0A841PJC5_9HYPH</name>
<organism evidence="1 2">
    <name type="scientific">Mesorhizobium sangaii</name>
    <dbReference type="NCBI Taxonomy" id="505389"/>
    <lineage>
        <taxon>Bacteria</taxon>
        <taxon>Pseudomonadati</taxon>
        <taxon>Pseudomonadota</taxon>
        <taxon>Alphaproteobacteria</taxon>
        <taxon>Hyphomicrobiales</taxon>
        <taxon>Phyllobacteriaceae</taxon>
        <taxon>Mesorhizobium</taxon>
    </lineage>
</organism>
<evidence type="ECO:0000313" key="1">
    <source>
        <dbReference type="EMBL" id="MBB6414101.1"/>
    </source>
</evidence>
<accession>A0A841PJC5</accession>
<proteinExistence type="predicted"/>
<dbReference type="RefSeq" id="WP_210334139.1">
    <property type="nucleotide sequence ID" value="NZ_JACHEF010000013.1"/>
</dbReference>
<protein>
    <submittedName>
        <fullName evidence="1">Uncharacterized protein</fullName>
    </submittedName>
</protein>
<dbReference type="AlphaFoldDB" id="A0A841PJC5"/>
<comment type="caution">
    <text evidence="1">The sequence shown here is derived from an EMBL/GenBank/DDBJ whole genome shotgun (WGS) entry which is preliminary data.</text>
</comment>
<gene>
    <name evidence="1" type="ORF">HNQ71_006810</name>
</gene>
<dbReference type="EMBL" id="JACHEF010000013">
    <property type="protein sequence ID" value="MBB6414101.1"/>
    <property type="molecule type" value="Genomic_DNA"/>
</dbReference>
<sequence>MLALAGKNSDTGRGSPSDFADAVERLRGKVRIIIQRGRLAKMRRTPRIAAVLDQFVREVDFDEATHSWHPKAALVRTRSLEGEIRISCD</sequence>